<evidence type="ECO:0000259" key="7">
    <source>
        <dbReference type="Pfam" id="PF20684"/>
    </source>
</evidence>
<keyword evidence="3 6" id="KW-1133">Transmembrane helix</keyword>
<comment type="subcellular location">
    <subcellularLocation>
        <location evidence="1">Membrane</location>
        <topology evidence="1">Multi-pass membrane protein</topology>
    </subcellularLocation>
</comment>
<dbReference type="PANTHER" id="PTHR33048">
    <property type="entry name" value="PTH11-LIKE INTEGRAL MEMBRANE PROTEIN (AFU_ORTHOLOGUE AFUA_5G11245)"/>
    <property type="match status" value="1"/>
</dbReference>
<feature type="transmembrane region" description="Helical" evidence="6">
    <location>
        <begin position="241"/>
        <end position="261"/>
    </location>
</feature>
<feature type="domain" description="Rhodopsin" evidence="7">
    <location>
        <begin position="25"/>
        <end position="266"/>
    </location>
</feature>
<evidence type="ECO:0000256" key="2">
    <source>
        <dbReference type="ARBA" id="ARBA00022692"/>
    </source>
</evidence>
<dbReference type="GO" id="GO:0016020">
    <property type="term" value="C:membrane"/>
    <property type="evidence" value="ECO:0007669"/>
    <property type="project" value="UniProtKB-SubCell"/>
</dbReference>
<keyword evidence="9" id="KW-1185">Reference proteome</keyword>
<feature type="non-terminal residue" evidence="8">
    <location>
        <position position="1"/>
    </location>
</feature>
<feature type="transmembrane region" description="Helical" evidence="6">
    <location>
        <begin position="201"/>
        <end position="221"/>
    </location>
</feature>
<dbReference type="EMBL" id="MU001676">
    <property type="protein sequence ID" value="KAF2459124.1"/>
    <property type="molecule type" value="Genomic_DNA"/>
</dbReference>
<name>A0A6A6P5N0_9PEZI</name>
<keyword evidence="2 6" id="KW-0812">Transmembrane</keyword>
<sequence length="271" mass="30417">DDKADKFFGVSYSLYGIAMALFLGRMYARLTPGWRNLQADDYTMIVCVICITFSQAIATVAVQTGFGEHAQFLPPDSLEEIIRLNVISGISWTWGITFLKISVTFMLLRITIDRFWQYGLYFAMLVIMATGVAATVLQVIMCDPLSALWDASISLDHCWSQKTMAQNVYIGSVVFAVTDVIYSILPINVVRKIKRPLREKILLCCLMGIGLAASAAAIRKMVMAKQKYVSEVDFTWYMIDFTLWALIESHIGIVAGCVPCLRSPVEKLLHR</sequence>
<dbReference type="Proteomes" id="UP000799766">
    <property type="component" value="Unassembled WGS sequence"/>
</dbReference>
<evidence type="ECO:0000256" key="4">
    <source>
        <dbReference type="ARBA" id="ARBA00023136"/>
    </source>
</evidence>
<comment type="similarity">
    <text evidence="5">Belongs to the SAT4 family.</text>
</comment>
<reference evidence="8" key="1">
    <citation type="journal article" date="2020" name="Stud. Mycol.">
        <title>101 Dothideomycetes genomes: a test case for predicting lifestyles and emergence of pathogens.</title>
        <authorList>
            <person name="Haridas S."/>
            <person name="Albert R."/>
            <person name="Binder M."/>
            <person name="Bloem J."/>
            <person name="Labutti K."/>
            <person name="Salamov A."/>
            <person name="Andreopoulos B."/>
            <person name="Baker S."/>
            <person name="Barry K."/>
            <person name="Bills G."/>
            <person name="Bluhm B."/>
            <person name="Cannon C."/>
            <person name="Castanera R."/>
            <person name="Culley D."/>
            <person name="Daum C."/>
            <person name="Ezra D."/>
            <person name="Gonzalez J."/>
            <person name="Henrissat B."/>
            <person name="Kuo A."/>
            <person name="Liang C."/>
            <person name="Lipzen A."/>
            <person name="Lutzoni F."/>
            <person name="Magnuson J."/>
            <person name="Mondo S."/>
            <person name="Nolan M."/>
            <person name="Ohm R."/>
            <person name="Pangilinan J."/>
            <person name="Park H.-J."/>
            <person name="Ramirez L."/>
            <person name="Alfaro M."/>
            <person name="Sun H."/>
            <person name="Tritt A."/>
            <person name="Yoshinaga Y."/>
            <person name="Zwiers L.-H."/>
            <person name="Turgeon B."/>
            <person name="Goodwin S."/>
            <person name="Spatafora J."/>
            <person name="Crous P."/>
            <person name="Grigoriev I."/>
        </authorList>
    </citation>
    <scope>NUCLEOTIDE SEQUENCE</scope>
    <source>
        <strain evidence="8">ATCC 16933</strain>
    </source>
</reference>
<dbReference type="InterPro" id="IPR052337">
    <property type="entry name" value="SAT4-like"/>
</dbReference>
<keyword evidence="4 6" id="KW-0472">Membrane</keyword>
<feature type="non-terminal residue" evidence="8">
    <location>
        <position position="271"/>
    </location>
</feature>
<feature type="transmembrane region" description="Helical" evidence="6">
    <location>
        <begin position="120"/>
        <end position="141"/>
    </location>
</feature>
<dbReference type="InterPro" id="IPR049326">
    <property type="entry name" value="Rhodopsin_dom_fungi"/>
</dbReference>
<accession>A0A6A6P5N0</accession>
<evidence type="ECO:0000256" key="5">
    <source>
        <dbReference type="ARBA" id="ARBA00038359"/>
    </source>
</evidence>
<gene>
    <name evidence="8" type="ORF">BDY21DRAFT_274663</name>
</gene>
<dbReference type="PANTHER" id="PTHR33048:SF129">
    <property type="entry name" value="INTEGRAL MEMBRANE PROTEIN-RELATED"/>
    <property type="match status" value="1"/>
</dbReference>
<evidence type="ECO:0000256" key="1">
    <source>
        <dbReference type="ARBA" id="ARBA00004141"/>
    </source>
</evidence>
<evidence type="ECO:0000256" key="3">
    <source>
        <dbReference type="ARBA" id="ARBA00022989"/>
    </source>
</evidence>
<protein>
    <recommendedName>
        <fullName evidence="7">Rhodopsin domain-containing protein</fullName>
    </recommendedName>
</protein>
<dbReference type="Pfam" id="PF20684">
    <property type="entry name" value="Fung_rhodopsin"/>
    <property type="match status" value="1"/>
</dbReference>
<organism evidence="8 9">
    <name type="scientific">Lineolata rhizophorae</name>
    <dbReference type="NCBI Taxonomy" id="578093"/>
    <lineage>
        <taxon>Eukaryota</taxon>
        <taxon>Fungi</taxon>
        <taxon>Dikarya</taxon>
        <taxon>Ascomycota</taxon>
        <taxon>Pezizomycotina</taxon>
        <taxon>Dothideomycetes</taxon>
        <taxon>Dothideomycetes incertae sedis</taxon>
        <taxon>Lineolatales</taxon>
        <taxon>Lineolataceae</taxon>
        <taxon>Lineolata</taxon>
    </lineage>
</organism>
<proteinExistence type="inferred from homology"/>
<feature type="transmembrane region" description="Helical" evidence="6">
    <location>
        <begin position="169"/>
        <end position="189"/>
    </location>
</feature>
<feature type="transmembrane region" description="Helical" evidence="6">
    <location>
        <begin position="86"/>
        <end position="108"/>
    </location>
</feature>
<feature type="transmembrane region" description="Helical" evidence="6">
    <location>
        <begin position="12"/>
        <end position="30"/>
    </location>
</feature>
<evidence type="ECO:0000313" key="8">
    <source>
        <dbReference type="EMBL" id="KAF2459124.1"/>
    </source>
</evidence>
<feature type="transmembrane region" description="Helical" evidence="6">
    <location>
        <begin position="42"/>
        <end position="66"/>
    </location>
</feature>
<evidence type="ECO:0000256" key="6">
    <source>
        <dbReference type="SAM" id="Phobius"/>
    </source>
</evidence>
<evidence type="ECO:0000313" key="9">
    <source>
        <dbReference type="Proteomes" id="UP000799766"/>
    </source>
</evidence>
<dbReference type="AlphaFoldDB" id="A0A6A6P5N0"/>
<dbReference type="OrthoDB" id="3934549at2759"/>